<reference evidence="1 2" key="1">
    <citation type="submission" date="2017-11" db="EMBL/GenBank/DDBJ databases">
        <authorList>
            <person name="Han C.G."/>
        </authorList>
    </citation>
    <scope>NUCLEOTIDE SEQUENCE [LARGE SCALE GENOMIC DNA]</scope>
    <source>
        <strain evidence="1 2">A5</strain>
    </source>
</reference>
<sequence length="23" mass="2639">MKLESPLGSDLARLVRVWRALID</sequence>
<evidence type="ECO:0000313" key="2">
    <source>
        <dbReference type="Proteomes" id="UP000234473"/>
    </source>
</evidence>
<gene>
    <name evidence="1" type="ORF">CWM98_27925</name>
</gene>
<name>A0A2N5A8A1_KLEVA</name>
<organism evidence="1 2">
    <name type="scientific">Klebsiella variicola</name>
    <dbReference type="NCBI Taxonomy" id="244366"/>
    <lineage>
        <taxon>Bacteria</taxon>
        <taxon>Pseudomonadati</taxon>
        <taxon>Pseudomonadota</taxon>
        <taxon>Gammaproteobacteria</taxon>
        <taxon>Enterobacterales</taxon>
        <taxon>Enterobacteriaceae</taxon>
        <taxon>Klebsiella/Raoultella group</taxon>
        <taxon>Klebsiella</taxon>
        <taxon>Klebsiella pneumoniae complex</taxon>
    </lineage>
</organism>
<protein>
    <submittedName>
        <fullName evidence="1">Transcriptional regulator SlyA</fullName>
    </submittedName>
</protein>
<proteinExistence type="predicted"/>
<dbReference type="Proteomes" id="UP000234473">
    <property type="component" value="Unassembled WGS sequence"/>
</dbReference>
<dbReference type="EMBL" id="PICB01001946">
    <property type="protein sequence ID" value="PLP40180.1"/>
    <property type="molecule type" value="Genomic_DNA"/>
</dbReference>
<feature type="non-terminal residue" evidence="1">
    <location>
        <position position="23"/>
    </location>
</feature>
<dbReference type="AlphaFoldDB" id="A0A2N5A8A1"/>
<comment type="caution">
    <text evidence="1">The sequence shown here is derived from an EMBL/GenBank/DDBJ whole genome shotgun (WGS) entry which is preliminary data.</text>
</comment>
<reference evidence="1 2" key="2">
    <citation type="submission" date="2018-01" db="EMBL/GenBank/DDBJ databases">
        <title>Genomic study of Klebsiella pneumoniae.</title>
        <authorList>
            <person name="Yang Y."/>
            <person name="Bicalho R."/>
        </authorList>
    </citation>
    <scope>NUCLEOTIDE SEQUENCE [LARGE SCALE GENOMIC DNA]</scope>
    <source>
        <strain evidence="1 2">A5</strain>
    </source>
</reference>
<evidence type="ECO:0000313" key="1">
    <source>
        <dbReference type="EMBL" id="PLP40180.1"/>
    </source>
</evidence>
<accession>A0A2N5A8A1</accession>